<protein>
    <recommendedName>
        <fullName evidence="2">Regulatory protein YycH domain-containing protein</fullName>
    </recommendedName>
</protein>
<reference evidence="3 4" key="1">
    <citation type="journal article" date="2020" name="Int. J. Syst. Evol. Microbiol.">
        <title>Vagococcus xieshaowenii sp. nov., isolated from snow finch (Montifringilla taczanowskii) cloacal content.</title>
        <authorList>
            <person name="Ge Y."/>
            <person name="Yang J."/>
            <person name="Lai X.H."/>
            <person name="Zhang G."/>
            <person name="Jin D."/>
            <person name="Lu S."/>
            <person name="Wang B."/>
            <person name="Huang Y."/>
            <person name="Huang Y."/>
            <person name="Ren Z."/>
            <person name="Zhang X."/>
            <person name="Xu J."/>
        </authorList>
    </citation>
    <scope>NUCLEOTIDE SEQUENCE [LARGE SCALE GENOMIC DNA]</scope>
    <source>
        <strain evidence="4">personal::cf-49</strain>
    </source>
</reference>
<feature type="transmembrane region" description="Helical" evidence="1">
    <location>
        <begin position="12"/>
        <end position="30"/>
    </location>
</feature>
<proteinExistence type="predicted"/>
<keyword evidence="1" id="KW-0472">Membrane</keyword>
<keyword evidence="1" id="KW-0812">Transmembrane</keyword>
<dbReference type="EMBL" id="CP038865">
    <property type="protein sequence ID" value="QCA27872.1"/>
    <property type="molecule type" value="Genomic_DNA"/>
</dbReference>
<evidence type="ECO:0000259" key="2">
    <source>
        <dbReference type="Pfam" id="PF07435"/>
    </source>
</evidence>
<evidence type="ECO:0000256" key="1">
    <source>
        <dbReference type="SAM" id="Phobius"/>
    </source>
</evidence>
<dbReference type="CDD" id="cd15787">
    <property type="entry name" value="YycH_N"/>
    <property type="match status" value="1"/>
</dbReference>
<dbReference type="Pfam" id="PF07435">
    <property type="entry name" value="YycH"/>
    <property type="match status" value="1"/>
</dbReference>
<dbReference type="InterPro" id="IPR009996">
    <property type="entry name" value="YycH"/>
</dbReference>
<organism evidence="3 4">
    <name type="scientific">Vagococcus xieshaowenii</name>
    <dbReference type="NCBI Taxonomy" id="2562451"/>
    <lineage>
        <taxon>Bacteria</taxon>
        <taxon>Bacillati</taxon>
        <taxon>Bacillota</taxon>
        <taxon>Bacilli</taxon>
        <taxon>Lactobacillales</taxon>
        <taxon>Enterococcaceae</taxon>
        <taxon>Vagococcus</taxon>
    </lineage>
</organism>
<evidence type="ECO:0000313" key="4">
    <source>
        <dbReference type="Proteomes" id="UP000296883"/>
    </source>
</evidence>
<dbReference type="Proteomes" id="UP000296883">
    <property type="component" value="Chromosome"/>
</dbReference>
<evidence type="ECO:0000313" key="3">
    <source>
        <dbReference type="EMBL" id="QCA27872.1"/>
    </source>
</evidence>
<feature type="domain" description="Regulatory protein YycH" evidence="2">
    <location>
        <begin position="12"/>
        <end position="172"/>
    </location>
</feature>
<dbReference type="RefSeq" id="WP_135961148.1">
    <property type="nucleotide sequence ID" value="NZ_CP038865.1"/>
</dbReference>
<keyword evidence="4" id="KW-1185">Reference proteome</keyword>
<name>A0ABX5TA83_9ENTE</name>
<sequence length="233" mass="27297">MGLNWSYKLVRILLVAMIGLSIFLSSLIWAQSSRTSVGNYTDNVTATIKAFDPREVFVPVRLVRHLPDDELLYTNRESIMQKATEELSKLDYDLLKQEPINGIEDYQAFLSRKGTIELMFSDKLLLHYFLSVFDFKLAADNTIMFNRLILDYQHQRVSFLNDEDSSIWTTSYKGSLAGFRDLILDEHTDYFEVESKNNYNDRVFYNITSDIKLKKYSYILETQAYSVFFKFIV</sequence>
<gene>
    <name evidence="3" type="ORF">E4Z98_00310</name>
</gene>
<keyword evidence="1" id="KW-1133">Transmembrane helix</keyword>
<accession>A0ABX5TA83</accession>